<feature type="signal peptide" evidence="2">
    <location>
        <begin position="1"/>
        <end position="23"/>
    </location>
</feature>
<dbReference type="NCBIfam" id="NF037995">
    <property type="entry name" value="TRAP_S1"/>
    <property type="match status" value="1"/>
</dbReference>
<dbReference type="OrthoDB" id="9177965at2"/>
<accession>A0A9X4NUK0</accession>
<dbReference type="Proteomes" id="UP001152876">
    <property type="component" value="Unassembled WGS sequence"/>
</dbReference>
<organism evidence="3 4">
    <name type="scientific">Hydrogenophaga taeniospiralis CCUG 15921</name>
    <dbReference type="NCBI Taxonomy" id="1281780"/>
    <lineage>
        <taxon>Bacteria</taxon>
        <taxon>Pseudomonadati</taxon>
        <taxon>Pseudomonadota</taxon>
        <taxon>Betaproteobacteria</taxon>
        <taxon>Burkholderiales</taxon>
        <taxon>Comamonadaceae</taxon>
        <taxon>Hydrogenophaga</taxon>
    </lineage>
</organism>
<dbReference type="EMBL" id="AOGK01000035">
    <property type="protein sequence ID" value="MDG5978325.1"/>
    <property type="molecule type" value="Genomic_DNA"/>
</dbReference>
<proteinExistence type="predicted"/>
<dbReference type="Gene3D" id="3.40.190.170">
    <property type="entry name" value="Bacterial extracellular solute-binding protein, family 7"/>
    <property type="match status" value="1"/>
</dbReference>
<dbReference type="PANTHER" id="PTHR33376:SF15">
    <property type="entry name" value="BLL6794 PROTEIN"/>
    <property type="match status" value="1"/>
</dbReference>
<dbReference type="PANTHER" id="PTHR33376">
    <property type="match status" value="1"/>
</dbReference>
<dbReference type="RefSeq" id="WP_068172829.1">
    <property type="nucleotide sequence ID" value="NZ_AOGK01000035.1"/>
</dbReference>
<evidence type="ECO:0000256" key="1">
    <source>
        <dbReference type="ARBA" id="ARBA00022729"/>
    </source>
</evidence>
<evidence type="ECO:0000313" key="4">
    <source>
        <dbReference type="Proteomes" id="UP001152876"/>
    </source>
</evidence>
<dbReference type="Pfam" id="PF03480">
    <property type="entry name" value="DctP"/>
    <property type="match status" value="1"/>
</dbReference>
<sequence length="342" mass="37582">MRSWTFKVAALALAASASMSAFAQEVTLRLHQFLPPQGTVPSKALTPWAKKIEEESKGRIKIQMYSSMQLGGTPPQLFDQARDGVVDIVWTLQGYTPGRFPKTEVFELPFIAGLSAEKTSRALWEYVQKNAMDEYKDVHVLAFHTHGPGLFHTKQPVVGLESLRGMKIRGGTRVVNNMLVKLGATPVGMPVPAVTEALSKGVLDGTTIPWEVAPALKVQELVKNHTTFAGDRALYVTTFVVAMNKASYNKLPADLKKIIDDNSGAEFSAQIARTQDVGDKVGRDLAVKAGNKISELELAEVQRWRRTASTVESDWLKDMQAKNIDGSKLVSEAKALISKYEK</sequence>
<reference evidence="3" key="1">
    <citation type="submission" date="2013-01" db="EMBL/GenBank/DDBJ databases">
        <title>Genome draft of Hydrogenophaga taeniospiralis 2K1.</title>
        <authorList>
            <person name="Gomila M."/>
            <person name="Lalucat J."/>
        </authorList>
    </citation>
    <scope>NUCLEOTIDE SEQUENCE</scope>
    <source>
        <strain evidence="3">CCUG 15921</strain>
    </source>
</reference>
<dbReference type="GO" id="GO:0055085">
    <property type="term" value="P:transmembrane transport"/>
    <property type="evidence" value="ECO:0007669"/>
    <property type="project" value="InterPro"/>
</dbReference>
<gene>
    <name evidence="3" type="ORF">H010_23950</name>
</gene>
<keyword evidence="1 2" id="KW-0732">Signal</keyword>
<dbReference type="InterPro" id="IPR038404">
    <property type="entry name" value="TRAP_DctP_sf"/>
</dbReference>
<keyword evidence="3" id="KW-0675">Receptor</keyword>
<name>A0A9X4NUK0_9BURK</name>
<evidence type="ECO:0000313" key="3">
    <source>
        <dbReference type="EMBL" id="MDG5978325.1"/>
    </source>
</evidence>
<feature type="chain" id="PRO_5040881912" evidence="2">
    <location>
        <begin position="24"/>
        <end position="342"/>
    </location>
</feature>
<comment type="caution">
    <text evidence="3">The sequence shown here is derived from an EMBL/GenBank/DDBJ whole genome shotgun (WGS) entry which is preliminary data.</text>
</comment>
<evidence type="ECO:0000256" key="2">
    <source>
        <dbReference type="SAM" id="SignalP"/>
    </source>
</evidence>
<protein>
    <submittedName>
        <fullName evidence="3">TRAP transporter solute receptor</fullName>
    </submittedName>
</protein>
<dbReference type="InterPro" id="IPR018389">
    <property type="entry name" value="DctP_fam"/>
</dbReference>
<dbReference type="AlphaFoldDB" id="A0A9X4NUK0"/>
<keyword evidence="4" id="KW-1185">Reference proteome</keyword>
<dbReference type="CDD" id="cd13665">
    <property type="entry name" value="PBP2_TRAP_Dctp3_4"/>
    <property type="match status" value="1"/>
</dbReference>